<evidence type="ECO:0000313" key="2">
    <source>
        <dbReference type="Proteomes" id="UP001607303"/>
    </source>
</evidence>
<accession>A0ABD2CFG1</accession>
<proteinExistence type="predicted"/>
<protein>
    <submittedName>
        <fullName evidence="1">Histone-lysine N-methyltransferase SETMAR-like</fullName>
    </submittedName>
</protein>
<comment type="caution">
    <text evidence="1">The sequence shown here is derived from an EMBL/GenBank/DDBJ whole genome shotgun (WGS) entry which is preliminary data.</text>
</comment>
<evidence type="ECO:0000313" key="1">
    <source>
        <dbReference type="EMBL" id="KAL2743818.1"/>
    </source>
</evidence>
<dbReference type="EMBL" id="JAYRBN010000053">
    <property type="protein sequence ID" value="KAL2743818.1"/>
    <property type="molecule type" value="Genomic_DNA"/>
</dbReference>
<reference evidence="1 2" key="1">
    <citation type="journal article" date="2024" name="Ann. Entomol. Soc. Am.">
        <title>Genomic analyses of the southern and eastern yellowjacket wasps (Hymenoptera: Vespidae) reveal evolutionary signatures of social life.</title>
        <authorList>
            <person name="Catto M.A."/>
            <person name="Caine P.B."/>
            <person name="Orr S.E."/>
            <person name="Hunt B.G."/>
            <person name="Goodisman M.A.D."/>
        </authorList>
    </citation>
    <scope>NUCLEOTIDE SEQUENCE [LARGE SCALE GENOMIC DNA]</scope>
    <source>
        <strain evidence="1">232</strain>
        <tissue evidence="1">Head and thorax</tissue>
    </source>
</reference>
<sequence length="180" mass="20874">MPASHDNFKAKLASLSPATDERCECSRKDTVQYHILDCPVFEPQRPKRIALVEITGGKIWPEAARFNLVFSAKVFSLFNTFRKKVLSIKDLVQPELPEFLMMGMGCNLLRSTHFQTRWKWLCITKCCYGIDEIRSKQRTHYSLTIGTPSCSLPTITRTKDKRYQHGTEQQTKYTKEFCNE</sequence>
<keyword evidence="2" id="KW-1185">Reference proteome</keyword>
<name>A0ABD2CFG1_VESMC</name>
<gene>
    <name evidence="1" type="ORF">V1477_007694</name>
</gene>
<dbReference type="Proteomes" id="UP001607303">
    <property type="component" value="Unassembled WGS sequence"/>
</dbReference>
<organism evidence="1 2">
    <name type="scientific">Vespula maculifrons</name>
    <name type="common">Eastern yellow jacket</name>
    <name type="synonym">Wasp</name>
    <dbReference type="NCBI Taxonomy" id="7453"/>
    <lineage>
        <taxon>Eukaryota</taxon>
        <taxon>Metazoa</taxon>
        <taxon>Ecdysozoa</taxon>
        <taxon>Arthropoda</taxon>
        <taxon>Hexapoda</taxon>
        <taxon>Insecta</taxon>
        <taxon>Pterygota</taxon>
        <taxon>Neoptera</taxon>
        <taxon>Endopterygota</taxon>
        <taxon>Hymenoptera</taxon>
        <taxon>Apocrita</taxon>
        <taxon>Aculeata</taxon>
        <taxon>Vespoidea</taxon>
        <taxon>Vespidae</taxon>
        <taxon>Vespinae</taxon>
        <taxon>Vespula</taxon>
    </lineage>
</organism>
<dbReference type="AlphaFoldDB" id="A0ABD2CFG1"/>